<keyword evidence="2" id="KW-1185">Reference proteome</keyword>
<sequence>MTRLLLRRLLAALSGEDDGTEGGDESQFTGSLLDWSVNYGHGPDGGRGEAAREMAQIQEKAEMLDEQEQYRR</sequence>
<organism evidence="1 2">
    <name type="scientific">Haloarcula salinisoli</name>
    <dbReference type="NCBI Taxonomy" id="2487746"/>
    <lineage>
        <taxon>Archaea</taxon>
        <taxon>Methanobacteriati</taxon>
        <taxon>Methanobacteriota</taxon>
        <taxon>Stenosarchaea group</taxon>
        <taxon>Halobacteria</taxon>
        <taxon>Halobacteriales</taxon>
        <taxon>Haloarculaceae</taxon>
        <taxon>Haloarcula</taxon>
    </lineage>
</organism>
<evidence type="ECO:0000313" key="1">
    <source>
        <dbReference type="EMBL" id="MBX0305161.1"/>
    </source>
</evidence>
<dbReference type="Proteomes" id="UP000783863">
    <property type="component" value="Unassembled WGS sequence"/>
</dbReference>
<dbReference type="RefSeq" id="WP_220589351.1">
    <property type="nucleotide sequence ID" value="NZ_RKLQ01000002.1"/>
</dbReference>
<protein>
    <submittedName>
        <fullName evidence="1">Uncharacterized protein</fullName>
    </submittedName>
</protein>
<reference evidence="1" key="1">
    <citation type="submission" date="2021-06" db="EMBL/GenBank/DDBJ databases">
        <title>Halomicroarcula sp. F24A a new haloarchaeum isolated from saline soil.</title>
        <authorList>
            <person name="Duran-Viseras A."/>
            <person name="Sanchez-Porro C."/>
            <person name="Ventosa A."/>
        </authorList>
    </citation>
    <scope>NUCLEOTIDE SEQUENCE</scope>
    <source>
        <strain evidence="1">F24A</strain>
    </source>
</reference>
<gene>
    <name evidence="1" type="ORF">EGD98_15940</name>
</gene>
<accession>A0A8J7YKU0</accession>
<dbReference type="EMBL" id="RKLQ01000002">
    <property type="protein sequence ID" value="MBX0305161.1"/>
    <property type="molecule type" value="Genomic_DNA"/>
</dbReference>
<dbReference type="AlphaFoldDB" id="A0A8J7YKU0"/>
<proteinExistence type="predicted"/>
<comment type="caution">
    <text evidence="1">The sequence shown here is derived from an EMBL/GenBank/DDBJ whole genome shotgun (WGS) entry which is preliminary data.</text>
</comment>
<evidence type="ECO:0000313" key="2">
    <source>
        <dbReference type="Proteomes" id="UP000783863"/>
    </source>
</evidence>
<name>A0A8J7YKU0_9EURY</name>